<accession>A0A6N3BR72</accession>
<evidence type="ECO:0000259" key="1">
    <source>
        <dbReference type="Pfam" id="PF02589"/>
    </source>
</evidence>
<protein>
    <recommendedName>
        <fullName evidence="1">LUD domain-containing protein</fullName>
    </recommendedName>
</protein>
<dbReference type="PANTHER" id="PTHR36179:SF2">
    <property type="entry name" value="LUD DOMAIN-CONTAINING PROTEIN"/>
    <property type="match status" value="1"/>
</dbReference>
<dbReference type="InterPro" id="IPR009501">
    <property type="entry name" value="UCP020269"/>
</dbReference>
<dbReference type="PIRSF" id="PIRSF020269">
    <property type="entry name" value="DUF1121"/>
    <property type="match status" value="1"/>
</dbReference>
<dbReference type="EMBL" id="CACRUE010000024">
    <property type="protein sequence ID" value="VYU05158.1"/>
    <property type="molecule type" value="Genomic_DNA"/>
</dbReference>
<dbReference type="PANTHER" id="PTHR36179">
    <property type="entry name" value="LUD_DOM DOMAIN-CONTAINING PROTEIN"/>
    <property type="match status" value="1"/>
</dbReference>
<evidence type="ECO:0000313" key="2">
    <source>
        <dbReference type="EMBL" id="VYU05158.1"/>
    </source>
</evidence>
<proteinExistence type="predicted"/>
<organism evidence="2">
    <name type="scientific">Intestinibacter bartlettii</name>
    <dbReference type="NCBI Taxonomy" id="261299"/>
    <lineage>
        <taxon>Bacteria</taxon>
        <taxon>Bacillati</taxon>
        <taxon>Bacillota</taxon>
        <taxon>Clostridia</taxon>
        <taxon>Peptostreptococcales</taxon>
        <taxon>Peptostreptococcaceae</taxon>
        <taxon>Intestinibacter</taxon>
    </lineage>
</organism>
<dbReference type="AlphaFoldDB" id="A0A6N3BR72"/>
<sequence>MERNKPKEIRYDLLGAKVVENLQKRHFDAYYCQTKEDALKKAIELIPEDDIVSWGGSVSIDEIGLLNYVKKNRQVIDRDSAKSPEERVHLMRQSLLCDTFLMSTNSMTEDGVLVNIDGNGNRVAALCYGPKSVVMIVGVNKVCKTLDDAISRARNIAAPINIQRFNDLKTPCYLKGSCANCKSTESICTQVVITRISRPVSKIKIVVVGEDLGF</sequence>
<reference evidence="2" key="1">
    <citation type="submission" date="2019-11" db="EMBL/GenBank/DDBJ databases">
        <authorList>
            <person name="Feng L."/>
        </authorList>
    </citation>
    <scope>NUCLEOTIDE SEQUENCE</scope>
    <source>
        <strain evidence="2">IbartlettiiLFYP30</strain>
    </source>
</reference>
<name>A0A6N3BR72_9FIRM</name>
<gene>
    <name evidence="2" type="ORF">IBLFYP30_01618</name>
</gene>
<feature type="domain" description="LUD" evidence="1">
    <location>
        <begin position="17"/>
        <end position="208"/>
    </location>
</feature>
<dbReference type="RefSeq" id="WP_156530814.1">
    <property type="nucleotide sequence ID" value="NZ_CACRUE010000024.1"/>
</dbReference>
<dbReference type="Pfam" id="PF02589">
    <property type="entry name" value="LUD_dom"/>
    <property type="match status" value="1"/>
</dbReference>
<dbReference type="InterPro" id="IPR003741">
    <property type="entry name" value="LUD_dom"/>
</dbReference>